<dbReference type="PROSITE" id="PS00655">
    <property type="entry name" value="GLYCOSYL_HYDROL_F6_1"/>
    <property type="match status" value="1"/>
</dbReference>
<feature type="domain" description="CBM2" evidence="14">
    <location>
        <begin position="38"/>
        <end position="149"/>
    </location>
</feature>
<feature type="compositionally biased region" description="Low complexity" evidence="13">
    <location>
        <begin position="144"/>
        <end position="179"/>
    </location>
</feature>
<protein>
    <recommendedName>
        <fullName evidence="12">Glucanase</fullName>
        <ecNumber evidence="12">3.2.1.-</ecNumber>
    </recommendedName>
</protein>
<dbReference type="AlphaFoldDB" id="A0A326UBI9"/>
<feature type="binding site" evidence="9">
    <location>
        <position position="382"/>
    </location>
    <ligand>
        <name>substrate</name>
    </ligand>
</feature>
<feature type="active site" description="Proton acceptor" evidence="8">
    <location>
        <position position="556"/>
    </location>
</feature>
<feature type="binding site" evidence="9">
    <location>
        <position position="550"/>
    </location>
    <ligand>
        <name>substrate</name>
    </ligand>
</feature>
<comment type="caution">
    <text evidence="15">The sequence shown here is derived from an EMBL/GenBank/DDBJ whole genome shotgun (WGS) entry which is preliminary data.</text>
</comment>
<dbReference type="SUPFAM" id="SSF49384">
    <property type="entry name" value="Carbohydrate-binding domain"/>
    <property type="match status" value="1"/>
</dbReference>
<keyword evidence="1" id="KW-0732">Signal</keyword>
<evidence type="ECO:0000256" key="10">
    <source>
        <dbReference type="PROSITE-ProRule" id="PRU10056"/>
    </source>
</evidence>
<feature type="binding site" evidence="9">
    <location>
        <position position="237"/>
    </location>
    <ligand>
        <name>substrate</name>
    </ligand>
</feature>
<evidence type="ECO:0000256" key="9">
    <source>
        <dbReference type="PIRSR" id="PIRSR001100-2"/>
    </source>
</evidence>
<evidence type="ECO:0000256" key="1">
    <source>
        <dbReference type="ARBA" id="ARBA00022729"/>
    </source>
</evidence>
<dbReference type="EMBL" id="QKUF01000004">
    <property type="protein sequence ID" value="PZW32745.1"/>
    <property type="molecule type" value="Genomic_DNA"/>
</dbReference>
<feature type="region of interest" description="Disordered" evidence="13">
    <location>
        <begin position="144"/>
        <end position="189"/>
    </location>
</feature>
<evidence type="ECO:0000313" key="16">
    <source>
        <dbReference type="Proteomes" id="UP000248806"/>
    </source>
</evidence>
<evidence type="ECO:0000313" key="15">
    <source>
        <dbReference type="EMBL" id="PZW32745.1"/>
    </source>
</evidence>
<evidence type="ECO:0000256" key="12">
    <source>
        <dbReference type="RuleBase" id="RU361186"/>
    </source>
</evidence>
<dbReference type="RefSeq" id="WP_246046449.1">
    <property type="nucleotide sequence ID" value="NZ_BIFX01000002.1"/>
</dbReference>
<feature type="active site" description="Proton donor" evidence="8 11">
    <location>
        <position position="334"/>
    </location>
</feature>
<accession>A0A326UBI9</accession>
<keyword evidence="2 12" id="KW-0378">Hydrolase</keyword>
<evidence type="ECO:0000256" key="7">
    <source>
        <dbReference type="ARBA" id="ARBA00023326"/>
    </source>
</evidence>
<feature type="binding site" evidence="9">
    <location>
        <position position="524"/>
    </location>
    <ligand>
        <name>substrate</name>
    </ligand>
</feature>
<name>A0A326UBI9_THEHA</name>
<evidence type="ECO:0000256" key="6">
    <source>
        <dbReference type="ARBA" id="ARBA00023295"/>
    </source>
</evidence>
<feature type="binding site" evidence="9">
    <location>
        <position position="554"/>
    </location>
    <ligand>
        <name>substrate</name>
    </ligand>
</feature>
<feature type="compositionally biased region" description="Polar residues" evidence="13">
    <location>
        <begin position="493"/>
        <end position="507"/>
    </location>
</feature>
<dbReference type="PANTHER" id="PTHR34876">
    <property type="match status" value="1"/>
</dbReference>
<comment type="similarity">
    <text evidence="12">Belongs to the glycosyl hydrolase family 6.</text>
</comment>
<feature type="binding site" evidence="9">
    <location>
        <position position="239"/>
    </location>
    <ligand>
        <name>substrate</name>
    </ligand>
</feature>
<dbReference type="SMART" id="SM00637">
    <property type="entry name" value="CBD_II"/>
    <property type="match status" value="1"/>
</dbReference>
<dbReference type="Gene3D" id="2.60.40.290">
    <property type="match status" value="1"/>
</dbReference>
<keyword evidence="16" id="KW-1185">Reference proteome</keyword>
<evidence type="ECO:0000256" key="11">
    <source>
        <dbReference type="PROSITE-ProRule" id="PRU10057"/>
    </source>
</evidence>
<dbReference type="PIRSF" id="PIRSF001100">
    <property type="entry name" value="Beta_cellobiohydrolase"/>
    <property type="match status" value="1"/>
</dbReference>
<evidence type="ECO:0000256" key="5">
    <source>
        <dbReference type="ARBA" id="ARBA00023277"/>
    </source>
</evidence>
<dbReference type="InterPro" id="IPR001919">
    <property type="entry name" value="CBD2"/>
</dbReference>
<feature type="active site" evidence="10">
    <location>
        <position position="285"/>
    </location>
</feature>
<dbReference type="PANTHER" id="PTHR34876:SF4">
    <property type="entry name" value="1,4-BETA-D-GLUCAN CELLOBIOHYDROLASE C-RELATED"/>
    <property type="match status" value="1"/>
</dbReference>
<keyword evidence="3 12" id="KW-0136">Cellulose degradation</keyword>
<reference evidence="15 16" key="1">
    <citation type="submission" date="2018-06" db="EMBL/GenBank/DDBJ databases">
        <title>Genomic Encyclopedia of Archaeal and Bacterial Type Strains, Phase II (KMG-II): from individual species to whole genera.</title>
        <authorList>
            <person name="Goeker M."/>
        </authorList>
    </citation>
    <scope>NUCLEOTIDE SEQUENCE [LARGE SCALE GENOMIC DNA]</scope>
    <source>
        <strain evidence="15 16">ATCC BAA-1881</strain>
    </source>
</reference>
<dbReference type="GO" id="GO:0030245">
    <property type="term" value="P:cellulose catabolic process"/>
    <property type="evidence" value="ECO:0007669"/>
    <property type="project" value="UniProtKB-KW"/>
</dbReference>
<evidence type="ECO:0000256" key="4">
    <source>
        <dbReference type="ARBA" id="ARBA00023157"/>
    </source>
</evidence>
<dbReference type="PROSITE" id="PS00656">
    <property type="entry name" value="GLYCOSYL_HYDROL_F6_2"/>
    <property type="match status" value="1"/>
</dbReference>
<keyword evidence="7 12" id="KW-0624">Polysaccharide degradation</keyword>
<feature type="binding site" evidence="9">
    <location>
        <position position="385"/>
    </location>
    <ligand>
        <name>substrate</name>
    </ligand>
</feature>
<evidence type="ECO:0000256" key="2">
    <source>
        <dbReference type="ARBA" id="ARBA00022801"/>
    </source>
</evidence>
<dbReference type="Pfam" id="PF01341">
    <property type="entry name" value="Glyco_hydro_6"/>
    <property type="match status" value="1"/>
</dbReference>
<dbReference type="InterPro" id="IPR008965">
    <property type="entry name" value="CBM2/CBM3_carb-bd_dom_sf"/>
</dbReference>
<dbReference type="Pfam" id="PF00553">
    <property type="entry name" value="CBM_2"/>
    <property type="match status" value="1"/>
</dbReference>
<dbReference type="InterPro" id="IPR001524">
    <property type="entry name" value="Glyco_hydro_6_CS"/>
</dbReference>
<organism evidence="15 16">
    <name type="scientific">Thermosporothrix hazakensis</name>
    <dbReference type="NCBI Taxonomy" id="644383"/>
    <lineage>
        <taxon>Bacteria</taxon>
        <taxon>Bacillati</taxon>
        <taxon>Chloroflexota</taxon>
        <taxon>Ktedonobacteria</taxon>
        <taxon>Ktedonobacterales</taxon>
        <taxon>Thermosporotrichaceae</taxon>
        <taxon>Thermosporothrix</taxon>
    </lineage>
</organism>
<dbReference type="InterPro" id="IPR016288">
    <property type="entry name" value="Beta_cellobiohydrolase"/>
</dbReference>
<evidence type="ECO:0000256" key="13">
    <source>
        <dbReference type="SAM" id="MobiDB-lite"/>
    </source>
</evidence>
<dbReference type="PRINTS" id="PR00733">
    <property type="entry name" value="GLHYDRLASE6"/>
</dbReference>
<dbReference type="Gene3D" id="3.20.20.40">
    <property type="entry name" value="1, 4-beta cellobiohydrolase"/>
    <property type="match status" value="1"/>
</dbReference>
<sequence>MDHDPENRRRLRRGVRGLALFMIPLLLVTGSLFSSTQAIRAASYCQVTYTVTNQWPGGFGANIVIKNISSSAWSSWQLTFKFPDSGQRVSQGWNGDFSQSGQNVTVKNLSWNGNVAANGTVNPGFNGTFGASNPVPTEFAVNGNTCGATGNPTPTPTNTPGTPTPTNTPGTPTPTSTPVTPTPTPPPSGERVDNPYLGAVGYINPDYAAEVRDAASKVGGTLGQQMAKVANYPTAVWLDRIAAITGGPGVTRTLAGHLDAALEQASNSTLPVVITIVVYDLPNRDCAALASNGELLVAQDGLNKYKSQYIDPLAATLSQSKYSKLRIVAIIEPDSLPNLVTNLSMAKCAEANSSGAYVKGIQYALNKLYAIPNVYNYIDIAHSGWLGWSSNFGPAADLIASTVKGTDAGVNSVAGFISNTANYTPTTEPYMTANQNINGQPVRSANFYQWNDYIDEASYGTAMRNAFISRGFPNTIGMLIDTSRNGWGGSGPQGSRPTGPSSSTDLNTFVNQSKIDRRVHRGNWCNQYGGIGARPQANPAPGFDAYVWIKPPGESDGASQPVDNDEGKGFDRMCDPTYHGSQQANGGNLTEAMPNAPLAGHWFEDAFELLVKNAYPAL</sequence>
<gene>
    <name evidence="15" type="ORF">EI42_01837</name>
</gene>
<dbReference type="Proteomes" id="UP000248806">
    <property type="component" value="Unassembled WGS sequence"/>
</dbReference>
<dbReference type="GO" id="GO:0030247">
    <property type="term" value="F:polysaccharide binding"/>
    <property type="evidence" value="ECO:0007669"/>
    <property type="project" value="UniProtKB-UniRule"/>
</dbReference>
<dbReference type="SUPFAM" id="SSF51989">
    <property type="entry name" value="Glycosyl hydrolases family 6, cellulases"/>
    <property type="match status" value="1"/>
</dbReference>
<dbReference type="EC" id="3.2.1.-" evidence="12"/>
<dbReference type="GO" id="GO:0004553">
    <property type="term" value="F:hydrolase activity, hydrolyzing O-glycosyl compounds"/>
    <property type="evidence" value="ECO:0007669"/>
    <property type="project" value="InterPro"/>
</dbReference>
<dbReference type="PROSITE" id="PS51173">
    <property type="entry name" value="CBM2"/>
    <property type="match status" value="1"/>
</dbReference>
<evidence type="ECO:0000256" key="8">
    <source>
        <dbReference type="PIRSR" id="PIRSR001100-1"/>
    </source>
</evidence>
<feature type="region of interest" description="Disordered" evidence="13">
    <location>
        <begin position="483"/>
        <end position="507"/>
    </location>
</feature>
<evidence type="ECO:0000259" key="14">
    <source>
        <dbReference type="PROSITE" id="PS51173"/>
    </source>
</evidence>
<keyword evidence="5 12" id="KW-0119">Carbohydrate metabolism</keyword>
<dbReference type="InterPro" id="IPR012291">
    <property type="entry name" value="CBM2_carb-bd_dom_sf"/>
</dbReference>
<evidence type="ECO:0000256" key="3">
    <source>
        <dbReference type="ARBA" id="ARBA00023001"/>
    </source>
</evidence>
<dbReference type="InterPro" id="IPR036434">
    <property type="entry name" value="Beta_cellobiohydrolase_sf"/>
</dbReference>
<feature type="binding site" evidence="9">
    <location>
        <position position="422"/>
    </location>
    <ligand>
        <name>substrate</name>
    </ligand>
</feature>
<keyword evidence="6 12" id="KW-0326">Glycosidase</keyword>
<proteinExistence type="inferred from homology"/>
<keyword evidence="4" id="KW-1015">Disulfide bond</keyword>